<evidence type="ECO:0000313" key="2">
    <source>
        <dbReference type="Proteomes" id="UP001472677"/>
    </source>
</evidence>
<evidence type="ECO:0000313" key="1">
    <source>
        <dbReference type="EMBL" id="KAK8557858.1"/>
    </source>
</evidence>
<dbReference type="EMBL" id="JBBPBM010000016">
    <property type="protein sequence ID" value="KAK8557858.1"/>
    <property type="molecule type" value="Genomic_DNA"/>
</dbReference>
<protein>
    <submittedName>
        <fullName evidence="1">Uncharacterized protein</fullName>
    </submittedName>
</protein>
<dbReference type="Proteomes" id="UP001472677">
    <property type="component" value="Unassembled WGS sequence"/>
</dbReference>
<proteinExistence type="predicted"/>
<comment type="caution">
    <text evidence="1">The sequence shown here is derived from an EMBL/GenBank/DDBJ whole genome shotgun (WGS) entry which is preliminary data.</text>
</comment>
<accession>A0ABR2ECM9</accession>
<keyword evidence="2" id="KW-1185">Reference proteome</keyword>
<organism evidence="1 2">
    <name type="scientific">Hibiscus sabdariffa</name>
    <name type="common">roselle</name>
    <dbReference type="NCBI Taxonomy" id="183260"/>
    <lineage>
        <taxon>Eukaryota</taxon>
        <taxon>Viridiplantae</taxon>
        <taxon>Streptophyta</taxon>
        <taxon>Embryophyta</taxon>
        <taxon>Tracheophyta</taxon>
        <taxon>Spermatophyta</taxon>
        <taxon>Magnoliopsida</taxon>
        <taxon>eudicotyledons</taxon>
        <taxon>Gunneridae</taxon>
        <taxon>Pentapetalae</taxon>
        <taxon>rosids</taxon>
        <taxon>malvids</taxon>
        <taxon>Malvales</taxon>
        <taxon>Malvaceae</taxon>
        <taxon>Malvoideae</taxon>
        <taxon>Hibiscus</taxon>
    </lineage>
</organism>
<gene>
    <name evidence="1" type="ORF">V6N12_010081</name>
</gene>
<name>A0ABR2ECM9_9ROSI</name>
<sequence>MPKKNTGRRNGTGDRVVWQECVLRLALKNQVLRNLGELKQRILSHQPEESLEYGTFFVFHRTLERSRCRGGIIRISLSFYSLRERIPSQKSSFAGFPVLLSLVSKLLYLASLQEAFFLTAKPPNRQRSTTKYASTVGLSFGASY</sequence>
<reference evidence="1 2" key="1">
    <citation type="journal article" date="2024" name="G3 (Bethesda)">
        <title>Genome assembly of Hibiscus sabdariffa L. provides insights into metabolisms of medicinal natural products.</title>
        <authorList>
            <person name="Kim T."/>
        </authorList>
    </citation>
    <scope>NUCLEOTIDE SEQUENCE [LARGE SCALE GENOMIC DNA]</scope>
    <source>
        <strain evidence="1">TK-2024</strain>
        <tissue evidence="1">Old leaves</tissue>
    </source>
</reference>